<reference evidence="1" key="1">
    <citation type="submission" date="2023-10" db="EMBL/GenBank/DDBJ databases">
        <title>Genome assembly of Pristionchus species.</title>
        <authorList>
            <person name="Yoshida K."/>
            <person name="Sommer R.J."/>
        </authorList>
    </citation>
    <scope>NUCLEOTIDE SEQUENCE</scope>
    <source>
        <strain evidence="1">RS5133</strain>
    </source>
</reference>
<feature type="non-terminal residue" evidence="1">
    <location>
        <position position="85"/>
    </location>
</feature>
<organism evidence="1 2">
    <name type="scientific">Pristionchus fissidentatus</name>
    <dbReference type="NCBI Taxonomy" id="1538716"/>
    <lineage>
        <taxon>Eukaryota</taxon>
        <taxon>Metazoa</taxon>
        <taxon>Ecdysozoa</taxon>
        <taxon>Nematoda</taxon>
        <taxon>Chromadorea</taxon>
        <taxon>Rhabditida</taxon>
        <taxon>Rhabditina</taxon>
        <taxon>Diplogasteromorpha</taxon>
        <taxon>Diplogasteroidea</taxon>
        <taxon>Neodiplogasteridae</taxon>
        <taxon>Pristionchus</taxon>
    </lineage>
</organism>
<comment type="caution">
    <text evidence="1">The sequence shown here is derived from an EMBL/GenBank/DDBJ whole genome shotgun (WGS) entry which is preliminary data.</text>
</comment>
<proteinExistence type="predicted"/>
<dbReference type="Proteomes" id="UP001432322">
    <property type="component" value="Unassembled WGS sequence"/>
</dbReference>
<accession>A0AAV5VD72</accession>
<dbReference type="EMBL" id="BTSY01000003">
    <property type="protein sequence ID" value="GMT17389.1"/>
    <property type="molecule type" value="Genomic_DNA"/>
</dbReference>
<name>A0AAV5VD72_9BILA</name>
<evidence type="ECO:0000313" key="1">
    <source>
        <dbReference type="EMBL" id="GMT17389.1"/>
    </source>
</evidence>
<sequence>VFERRFKFLSAYFHLVQSLLPISRLCRVLPCRCSSNLAALQLSQSYVGCMICCCNSRSCSCRNSISSRCDSLGWTIDWRCLLRFP</sequence>
<dbReference type="AlphaFoldDB" id="A0AAV5VD72"/>
<gene>
    <name evidence="1" type="ORF">PFISCL1PPCAC_8686</name>
</gene>
<keyword evidence="2" id="KW-1185">Reference proteome</keyword>
<evidence type="ECO:0000313" key="2">
    <source>
        <dbReference type="Proteomes" id="UP001432322"/>
    </source>
</evidence>
<protein>
    <submittedName>
        <fullName evidence="1">Uncharacterized protein</fullName>
    </submittedName>
</protein>
<feature type="non-terminal residue" evidence="1">
    <location>
        <position position="1"/>
    </location>
</feature>